<organism evidence="4 5">
    <name type="scientific">Chironomus riparius</name>
    <dbReference type="NCBI Taxonomy" id="315576"/>
    <lineage>
        <taxon>Eukaryota</taxon>
        <taxon>Metazoa</taxon>
        <taxon>Ecdysozoa</taxon>
        <taxon>Arthropoda</taxon>
        <taxon>Hexapoda</taxon>
        <taxon>Insecta</taxon>
        <taxon>Pterygota</taxon>
        <taxon>Neoptera</taxon>
        <taxon>Endopterygota</taxon>
        <taxon>Diptera</taxon>
        <taxon>Nematocera</taxon>
        <taxon>Chironomoidea</taxon>
        <taxon>Chironomidae</taxon>
        <taxon>Chironominae</taxon>
        <taxon>Chironomus</taxon>
    </lineage>
</organism>
<evidence type="ECO:0000256" key="2">
    <source>
        <dbReference type="SAM" id="SignalP"/>
    </source>
</evidence>
<dbReference type="Gene3D" id="2.60.120.200">
    <property type="match status" value="1"/>
</dbReference>
<gene>
    <name evidence="4" type="ORF">CHIRRI_LOCUS2623</name>
</gene>
<dbReference type="GO" id="GO:0005975">
    <property type="term" value="P:carbohydrate metabolic process"/>
    <property type="evidence" value="ECO:0007669"/>
    <property type="project" value="InterPro"/>
</dbReference>
<name>A0A9P0IPL4_9DIPT</name>
<keyword evidence="5" id="KW-1185">Reference proteome</keyword>
<dbReference type="SUPFAM" id="SSF49899">
    <property type="entry name" value="Concanavalin A-like lectins/glucanases"/>
    <property type="match status" value="1"/>
</dbReference>
<feature type="chain" id="PRO_5040451353" description="GH16 domain-containing protein" evidence="2">
    <location>
        <begin position="18"/>
        <end position="367"/>
    </location>
</feature>
<dbReference type="GO" id="GO:0004553">
    <property type="term" value="F:hydrolase activity, hydrolyzing O-glycosyl compounds"/>
    <property type="evidence" value="ECO:0007669"/>
    <property type="project" value="InterPro"/>
</dbReference>
<dbReference type="PANTHER" id="PTHR10963">
    <property type="entry name" value="GLYCOSYL HYDROLASE-RELATED"/>
    <property type="match status" value="1"/>
</dbReference>
<evidence type="ECO:0000313" key="4">
    <source>
        <dbReference type="EMBL" id="CAH1712648.1"/>
    </source>
</evidence>
<dbReference type="Pfam" id="PF00722">
    <property type="entry name" value="Glyco_hydro_16"/>
    <property type="match status" value="1"/>
</dbReference>
<dbReference type="PROSITE" id="PS51762">
    <property type="entry name" value="GH16_2"/>
    <property type="match status" value="1"/>
</dbReference>
<evidence type="ECO:0000313" key="5">
    <source>
        <dbReference type="Proteomes" id="UP001153620"/>
    </source>
</evidence>
<evidence type="ECO:0000256" key="1">
    <source>
        <dbReference type="ARBA" id="ARBA00006865"/>
    </source>
</evidence>
<feature type="domain" description="GH16" evidence="3">
    <location>
        <begin position="23"/>
        <end position="367"/>
    </location>
</feature>
<dbReference type="InterPro" id="IPR000757">
    <property type="entry name" value="Beta-glucanase-like"/>
</dbReference>
<comment type="similarity">
    <text evidence="1">Belongs to the glycosyl hydrolase 16 family.</text>
</comment>
<proteinExistence type="inferred from homology"/>
<dbReference type="PANTHER" id="PTHR10963:SF55">
    <property type="entry name" value="GLYCOSIDE HYDROLASE FAMILY 16 PROTEIN"/>
    <property type="match status" value="1"/>
</dbReference>
<dbReference type="AlphaFoldDB" id="A0A9P0IPL4"/>
<dbReference type="PROSITE" id="PS51257">
    <property type="entry name" value="PROKAR_LIPOPROTEIN"/>
    <property type="match status" value="1"/>
</dbReference>
<dbReference type="OrthoDB" id="8194084at2759"/>
<keyword evidence="2" id="KW-0732">Signal</keyword>
<dbReference type="Proteomes" id="UP001153620">
    <property type="component" value="Chromosome 1"/>
</dbReference>
<evidence type="ECO:0000259" key="3">
    <source>
        <dbReference type="PROSITE" id="PS51762"/>
    </source>
</evidence>
<sequence>MKGVLIVLFCAVGIVYGCTPSVTRVSGTVAPSNYCSGDIIFEDNFNNINFTNWFFENTLAGGGNWEFQWYPGHDYANLYSENGFLKFAPTFTADRYGEAFLTSGRVVIPPDQCTQADWYGCERTGTAENIINPIRSTRIDTRQSFGFVYGELEIRAKMPAGDWLWPALWLMPQNNVYGGWPRSGEIDLMEMRGNRNLFSGSTNVGVEQGGSTMHFGPNWNFNGWPTAHHTRNQQPGFDAGFHLYRLRWTQTEIQFWYDNNLVGTVAAGTGFWDRGNFHNSGFTNPWVNGTVMAPFDQEFFIIMNLAVGGTNYFSDTFVNVPNPKPWHNDSPTAPRDFWRGRTAWEPTWNRGTEDSFMQVDYVRVRAL</sequence>
<feature type="signal peptide" evidence="2">
    <location>
        <begin position="1"/>
        <end position="17"/>
    </location>
</feature>
<dbReference type="InterPro" id="IPR050546">
    <property type="entry name" value="Glycosyl_Hydrlase_16"/>
</dbReference>
<reference evidence="4" key="2">
    <citation type="submission" date="2022-10" db="EMBL/GenBank/DDBJ databases">
        <authorList>
            <consortium name="ENA_rothamsted_submissions"/>
            <consortium name="culmorum"/>
            <person name="King R."/>
        </authorList>
    </citation>
    <scope>NUCLEOTIDE SEQUENCE</scope>
</reference>
<dbReference type="InterPro" id="IPR013320">
    <property type="entry name" value="ConA-like_dom_sf"/>
</dbReference>
<accession>A0A9P0IPL4</accession>
<protein>
    <recommendedName>
        <fullName evidence="3">GH16 domain-containing protein</fullName>
    </recommendedName>
</protein>
<reference evidence="4" key="1">
    <citation type="submission" date="2022-01" db="EMBL/GenBank/DDBJ databases">
        <authorList>
            <person name="King R."/>
        </authorList>
    </citation>
    <scope>NUCLEOTIDE SEQUENCE</scope>
</reference>
<dbReference type="EMBL" id="OU895877">
    <property type="protein sequence ID" value="CAH1712648.1"/>
    <property type="molecule type" value="Genomic_DNA"/>
</dbReference>